<dbReference type="InterPro" id="IPR032466">
    <property type="entry name" value="Metal_Hydrolase"/>
</dbReference>
<sequence>MTIAAPPGGQDAADLPRGLPHEFDRLLRGAIDLHVHGQPDLTTDLQNRGSDLEVARLARDYGMAGWALKSHLWPTMDRANLLHDQLADSGFSVWGSITLNPPVGGLEPAVVEMAAAHRARIVFLPTWASVADVSRHGYISMLLRRYCGHFDEYVDRTALAVVDATGRLTSRAIEVFEACRENDLCLATGHVSLAESRAIADHCAGTGQRLLITHPLHYAEDPADLSYFVERGAFVELNNAPLLHPDGHHHIRDVHEAIGAIGSDAVVLTTDIFSRWVPPEPECLRMFVEQLSYLGWSDADIRRMVVTNPRRYLGLDPEPDEGAE</sequence>
<dbReference type="InterPro" id="IPR046249">
    <property type="entry name" value="DUF6282"/>
</dbReference>
<dbReference type="SUPFAM" id="SSF51556">
    <property type="entry name" value="Metallo-dependent hydrolases"/>
    <property type="match status" value="1"/>
</dbReference>
<proteinExistence type="predicted"/>
<evidence type="ECO:0000313" key="2">
    <source>
        <dbReference type="Proteomes" id="UP000660668"/>
    </source>
</evidence>
<evidence type="ECO:0000313" key="1">
    <source>
        <dbReference type="EMBL" id="MBF4770574.1"/>
    </source>
</evidence>
<organism evidence="1 2">
    <name type="scientific">Nocardioides agariphilus</name>
    <dbReference type="NCBI Taxonomy" id="433664"/>
    <lineage>
        <taxon>Bacteria</taxon>
        <taxon>Bacillati</taxon>
        <taxon>Actinomycetota</taxon>
        <taxon>Actinomycetes</taxon>
        <taxon>Propionibacteriales</taxon>
        <taxon>Nocardioidaceae</taxon>
        <taxon>Nocardioides</taxon>
    </lineage>
</organism>
<comment type="caution">
    <text evidence="1">The sequence shown here is derived from an EMBL/GenBank/DDBJ whole genome shotgun (WGS) entry which is preliminary data.</text>
</comment>
<keyword evidence="2" id="KW-1185">Reference proteome</keyword>
<reference evidence="1" key="1">
    <citation type="submission" date="2020-11" db="EMBL/GenBank/DDBJ databases">
        <title>Nocardioides cynanchi sp. nov., isolated from soil of rhizosphere of Cynanchum wilfordii.</title>
        <authorList>
            <person name="Lee J.-S."/>
            <person name="Suh M.K."/>
            <person name="Kim J.-S."/>
        </authorList>
    </citation>
    <scope>NUCLEOTIDE SEQUENCE</scope>
    <source>
        <strain evidence="1">KCTC 19276</strain>
    </source>
</reference>
<name>A0A930VN45_9ACTN</name>
<dbReference type="RefSeq" id="WP_194698718.1">
    <property type="nucleotide sequence ID" value="NZ_JADKPO010000069.1"/>
</dbReference>
<dbReference type="Gene3D" id="3.20.20.140">
    <property type="entry name" value="Metal-dependent hydrolases"/>
    <property type="match status" value="1"/>
</dbReference>
<gene>
    <name evidence="1" type="ORF">ISU10_22615</name>
</gene>
<accession>A0A930VN45</accession>
<dbReference type="EMBL" id="JADKPO010000069">
    <property type="protein sequence ID" value="MBF4770574.1"/>
    <property type="molecule type" value="Genomic_DNA"/>
</dbReference>
<dbReference type="Pfam" id="PF19799">
    <property type="entry name" value="DUF6282"/>
    <property type="match status" value="1"/>
</dbReference>
<protein>
    <submittedName>
        <fullName evidence="1">Uncharacterized protein</fullName>
    </submittedName>
</protein>
<dbReference type="Proteomes" id="UP000660668">
    <property type="component" value="Unassembled WGS sequence"/>
</dbReference>
<dbReference type="AlphaFoldDB" id="A0A930VN45"/>